<sequence>MNPEPAPPEVHPSAVVHDGATLGPGCRVGPFVVVEADVTVGAQSVLEAGTVLQRGSRVGARCRLGPYATVGGEPMDTKFRGEPSYAVLEDEVVLREFASVHRASGEGQATRVGRKTLVMAYAHVSHNVQVGQGCVLTTQVQLGGHSEVGDFAVLGSAALLHQGCRVGAYAMYGAGSAANQDILPYSMARGNPARHYRLNRVGLTRHGVTGERYRALERAVRAFRRRDWALLEALALESAEVRTMLDFRARSKRGLCGFV</sequence>
<dbReference type="HOGENOM" id="CLU_061249_0_0_0"/>
<dbReference type="AlphaFoldDB" id="D7CRG1"/>
<organism evidence="7 8">
    <name type="scientific">Truepera radiovictrix (strain DSM 17093 / CIP 108686 / LMG 22925 / RQ-24)</name>
    <dbReference type="NCBI Taxonomy" id="649638"/>
    <lineage>
        <taxon>Bacteria</taxon>
        <taxon>Thermotogati</taxon>
        <taxon>Deinococcota</taxon>
        <taxon>Deinococci</taxon>
        <taxon>Trueperales</taxon>
        <taxon>Trueperaceae</taxon>
        <taxon>Truepera</taxon>
    </lineage>
</organism>
<accession>D7CRG1</accession>
<dbReference type="NCBIfam" id="NF003657">
    <property type="entry name" value="PRK05289.1"/>
    <property type="match status" value="1"/>
</dbReference>
<dbReference type="InterPro" id="IPR011004">
    <property type="entry name" value="Trimer_LpxA-like_sf"/>
</dbReference>
<evidence type="ECO:0000256" key="2">
    <source>
        <dbReference type="ARBA" id="ARBA00022556"/>
    </source>
</evidence>
<dbReference type="PANTHER" id="PTHR43480">
    <property type="entry name" value="ACYL-[ACYL-CARRIER-PROTEIN]--UDP-N-ACETYLGLUCOSAMINE O-ACYLTRANSFERASE"/>
    <property type="match status" value="1"/>
</dbReference>
<keyword evidence="3 7" id="KW-0808">Transferase</keyword>
<dbReference type="InterPro" id="IPR029098">
    <property type="entry name" value="Acetyltransf_C"/>
</dbReference>
<reference evidence="8" key="1">
    <citation type="submission" date="2010-05" db="EMBL/GenBank/DDBJ databases">
        <title>The complete genome of Truepera radiovictris DSM 17093.</title>
        <authorList>
            <consortium name="US DOE Joint Genome Institute (JGI-PGF)"/>
            <person name="Lucas S."/>
            <person name="Copeland A."/>
            <person name="Lapidus A."/>
            <person name="Glavina del Rio T."/>
            <person name="Dalin E."/>
            <person name="Tice H."/>
            <person name="Bruce D."/>
            <person name="Goodwin L."/>
            <person name="Pitluck S."/>
            <person name="Kyrpides N."/>
            <person name="Mavromatis K."/>
            <person name="Ovchinnikova G."/>
            <person name="Munk A.C."/>
            <person name="Detter J.C."/>
            <person name="Han C."/>
            <person name="Tapia R."/>
            <person name="Land M."/>
            <person name="Hauser L."/>
            <person name="Markowitz V."/>
            <person name="Cheng J.-F."/>
            <person name="Hugenholtz P."/>
            <person name="Woyke T."/>
            <person name="Wu D."/>
            <person name="Tindall B."/>
            <person name="Pomrenke H.G."/>
            <person name="Brambilla E."/>
            <person name="Klenk H.-P."/>
            <person name="Eisen J.A."/>
        </authorList>
    </citation>
    <scope>NUCLEOTIDE SEQUENCE [LARGE SCALE GENOMIC DNA]</scope>
    <source>
        <strain evidence="8">DSM 17093 / CIP 108686 / LMG 22925 / RQ-24</strain>
    </source>
</reference>
<evidence type="ECO:0000256" key="1">
    <source>
        <dbReference type="ARBA" id="ARBA00022516"/>
    </source>
</evidence>
<dbReference type="PIRSF" id="PIRSF000456">
    <property type="entry name" value="UDP-GlcNAc_acltr"/>
    <property type="match status" value="1"/>
</dbReference>
<proteinExistence type="predicted"/>
<dbReference type="EMBL" id="CP002049">
    <property type="protein sequence ID" value="ADI13451.1"/>
    <property type="molecule type" value="Genomic_DNA"/>
</dbReference>
<keyword evidence="1" id="KW-0444">Lipid biosynthesis</keyword>
<dbReference type="KEGG" id="tra:Trad_0312"/>
<evidence type="ECO:0000256" key="5">
    <source>
        <dbReference type="ARBA" id="ARBA00023315"/>
    </source>
</evidence>
<dbReference type="STRING" id="649638.Trad_0312"/>
<dbReference type="InterPro" id="IPR010137">
    <property type="entry name" value="Lipid_A_LpxA"/>
</dbReference>
<dbReference type="Gene3D" id="1.20.1180.10">
    <property type="entry name" value="Udp N-acetylglucosamine O-acyltransferase, C-terminal domain"/>
    <property type="match status" value="1"/>
</dbReference>
<dbReference type="InterPro" id="IPR037157">
    <property type="entry name" value="Acetyltransf_C_sf"/>
</dbReference>
<evidence type="ECO:0000256" key="4">
    <source>
        <dbReference type="ARBA" id="ARBA00023098"/>
    </source>
</evidence>
<feature type="domain" description="UDP N-acetylglucosamine O-acyltransferase C-terminal" evidence="6">
    <location>
        <begin position="181"/>
        <end position="256"/>
    </location>
</feature>
<dbReference type="GO" id="GO:0009245">
    <property type="term" value="P:lipid A biosynthetic process"/>
    <property type="evidence" value="ECO:0007669"/>
    <property type="project" value="UniProtKB-KW"/>
</dbReference>
<keyword evidence="5 7" id="KW-0012">Acyltransferase</keyword>
<evidence type="ECO:0000259" key="6">
    <source>
        <dbReference type="Pfam" id="PF13720"/>
    </source>
</evidence>
<keyword evidence="2" id="KW-0441">Lipid A biosynthesis</keyword>
<dbReference type="SUPFAM" id="SSF51161">
    <property type="entry name" value="Trimeric LpxA-like enzymes"/>
    <property type="match status" value="1"/>
</dbReference>
<reference evidence="7 8" key="2">
    <citation type="journal article" date="2011" name="Stand. Genomic Sci.">
        <title>Complete genome sequence of Truepera radiovictrix type strain (RQ-24).</title>
        <authorList>
            <person name="Ivanova N."/>
            <person name="Rohde C."/>
            <person name="Munk C."/>
            <person name="Nolan M."/>
            <person name="Lucas S."/>
            <person name="Del Rio T.G."/>
            <person name="Tice H."/>
            <person name="Deshpande S."/>
            <person name="Cheng J.F."/>
            <person name="Tapia R."/>
            <person name="Han C."/>
            <person name="Goodwin L."/>
            <person name="Pitluck S."/>
            <person name="Liolios K."/>
            <person name="Mavromatis K."/>
            <person name="Mikhailova N."/>
            <person name="Pati A."/>
            <person name="Chen A."/>
            <person name="Palaniappan K."/>
            <person name="Land M."/>
            <person name="Hauser L."/>
            <person name="Chang Y.J."/>
            <person name="Jeffries C.D."/>
            <person name="Brambilla E."/>
            <person name="Rohde M."/>
            <person name="Goker M."/>
            <person name="Tindall B.J."/>
            <person name="Woyke T."/>
            <person name="Bristow J."/>
            <person name="Eisen J.A."/>
            <person name="Markowitz V."/>
            <person name="Hugenholtz P."/>
            <person name="Kyrpides N.C."/>
            <person name="Klenk H.P."/>
            <person name="Lapidus A."/>
        </authorList>
    </citation>
    <scope>NUCLEOTIDE SEQUENCE [LARGE SCALE GENOMIC DNA]</scope>
    <source>
        <strain evidence="8">DSM 17093 / CIP 108686 / LMG 22925 / RQ-24</strain>
    </source>
</reference>
<evidence type="ECO:0000313" key="8">
    <source>
        <dbReference type="Proteomes" id="UP000000379"/>
    </source>
</evidence>
<protein>
    <submittedName>
        <fullName evidence="7">Acyl-(Acyl-carrier-protein)--UDP-N-acetylglucosamine O-acyltransferase</fullName>
        <ecNumber evidence="7">2.3.1.129</ecNumber>
    </submittedName>
</protein>
<keyword evidence="8" id="KW-1185">Reference proteome</keyword>
<evidence type="ECO:0000313" key="7">
    <source>
        <dbReference type="EMBL" id="ADI13451.1"/>
    </source>
</evidence>
<dbReference type="Pfam" id="PF13720">
    <property type="entry name" value="Acetyltransf_11"/>
    <property type="match status" value="1"/>
</dbReference>
<dbReference type="Gene3D" id="2.160.10.10">
    <property type="entry name" value="Hexapeptide repeat proteins"/>
    <property type="match status" value="1"/>
</dbReference>
<name>D7CRG1_TRURR</name>
<dbReference type="EC" id="2.3.1.129" evidence="7"/>
<dbReference type="eggNOG" id="COG1043">
    <property type="taxonomic scope" value="Bacteria"/>
</dbReference>
<dbReference type="GO" id="GO:0016020">
    <property type="term" value="C:membrane"/>
    <property type="evidence" value="ECO:0007669"/>
    <property type="project" value="GOC"/>
</dbReference>
<keyword evidence="4" id="KW-0443">Lipid metabolism</keyword>
<dbReference type="PANTHER" id="PTHR43480:SF1">
    <property type="entry name" value="ACYL-[ACYL-CARRIER-PROTEIN]--UDP-N-ACETYLGLUCOSAMINE O-ACYLTRANSFERASE, MITOCHONDRIAL-RELATED"/>
    <property type="match status" value="1"/>
</dbReference>
<gene>
    <name evidence="7" type="ordered locus">Trad_0312</name>
</gene>
<dbReference type="GO" id="GO:0008780">
    <property type="term" value="F:acyl-[acyl-carrier-protein]-UDP-N-acetylglucosamine O-acyltransferase activity"/>
    <property type="evidence" value="ECO:0007669"/>
    <property type="project" value="UniProtKB-EC"/>
</dbReference>
<dbReference type="Proteomes" id="UP000000379">
    <property type="component" value="Chromosome"/>
</dbReference>
<evidence type="ECO:0000256" key="3">
    <source>
        <dbReference type="ARBA" id="ARBA00022679"/>
    </source>
</evidence>